<dbReference type="Proteomes" id="UP000187203">
    <property type="component" value="Unassembled WGS sequence"/>
</dbReference>
<protein>
    <submittedName>
        <fullName evidence="1">Uncharacterized protein</fullName>
    </submittedName>
</protein>
<sequence length="123" mass="13609">MAMLTSISKVNAISVKKLFGCNELRFVEKLRYYYSAFLEVLTGNVCSGDETIVSFWVSHIRDINLDELGAMLEKPIVVVAGTTMMKSLATKYLSSSSSTKVYVNPVPETEEIRESNLAKAAMS</sequence>
<reference evidence="2" key="1">
    <citation type="submission" date="2013-09" db="EMBL/GenBank/DDBJ databases">
        <title>Corchorus olitorius genome sequencing.</title>
        <authorList>
            <person name="Alam M."/>
            <person name="Haque M.S."/>
            <person name="Islam M.S."/>
            <person name="Emdad E.M."/>
            <person name="Islam M.M."/>
            <person name="Ahmed B."/>
            <person name="Halim A."/>
            <person name="Hossen Q.M.M."/>
            <person name="Hossain M.Z."/>
            <person name="Ahmed R."/>
            <person name="Khan M.M."/>
            <person name="Islam R."/>
            <person name="Rashid M.M."/>
            <person name="Khan S.A."/>
            <person name="Rahman M.S."/>
            <person name="Alam M."/>
            <person name="Yahiya A.S."/>
            <person name="Khan M.S."/>
            <person name="Azam M.S."/>
            <person name="Haque T."/>
            <person name="Lashkar M.Z.H."/>
            <person name="Akhand A.I."/>
            <person name="Morshed G."/>
            <person name="Roy S."/>
            <person name="Uddin K.S."/>
            <person name="Rabeya T."/>
            <person name="Hossain A.S."/>
            <person name="Chowdhury A."/>
            <person name="Snigdha A.R."/>
            <person name="Mortoza M.S."/>
            <person name="Matin S.A."/>
            <person name="Hoque S.M.E."/>
            <person name="Islam M.K."/>
            <person name="Roy D.K."/>
            <person name="Haider R."/>
            <person name="Moosa M.M."/>
            <person name="Elias S.M."/>
            <person name="Hasan A.M."/>
            <person name="Jahan S."/>
            <person name="Shafiuddin M."/>
            <person name="Mahmood N."/>
            <person name="Shommy N.S."/>
        </authorList>
    </citation>
    <scope>NUCLEOTIDE SEQUENCE [LARGE SCALE GENOMIC DNA]</scope>
    <source>
        <strain evidence="2">cv. O-4</strain>
    </source>
</reference>
<dbReference type="EMBL" id="AWUE01012915">
    <property type="protein sequence ID" value="OMP08065.1"/>
    <property type="molecule type" value="Genomic_DNA"/>
</dbReference>
<gene>
    <name evidence="1" type="ORF">COLO4_06803</name>
</gene>
<keyword evidence="2" id="KW-1185">Reference proteome</keyword>
<dbReference type="Gene3D" id="2.40.50.140">
    <property type="entry name" value="Nucleic acid-binding proteins"/>
    <property type="match status" value="1"/>
</dbReference>
<dbReference type="InterPro" id="IPR012340">
    <property type="entry name" value="NA-bd_OB-fold"/>
</dbReference>
<evidence type="ECO:0000313" key="1">
    <source>
        <dbReference type="EMBL" id="OMP08065.1"/>
    </source>
</evidence>
<comment type="caution">
    <text evidence="1">The sequence shown here is derived from an EMBL/GenBank/DDBJ whole genome shotgun (WGS) entry which is preliminary data.</text>
</comment>
<dbReference type="AlphaFoldDB" id="A0A1R3KLU9"/>
<evidence type="ECO:0000313" key="2">
    <source>
        <dbReference type="Proteomes" id="UP000187203"/>
    </source>
</evidence>
<organism evidence="1 2">
    <name type="scientific">Corchorus olitorius</name>
    <dbReference type="NCBI Taxonomy" id="93759"/>
    <lineage>
        <taxon>Eukaryota</taxon>
        <taxon>Viridiplantae</taxon>
        <taxon>Streptophyta</taxon>
        <taxon>Embryophyta</taxon>
        <taxon>Tracheophyta</taxon>
        <taxon>Spermatophyta</taxon>
        <taxon>Magnoliopsida</taxon>
        <taxon>eudicotyledons</taxon>
        <taxon>Gunneridae</taxon>
        <taxon>Pentapetalae</taxon>
        <taxon>rosids</taxon>
        <taxon>malvids</taxon>
        <taxon>Malvales</taxon>
        <taxon>Malvaceae</taxon>
        <taxon>Grewioideae</taxon>
        <taxon>Apeibeae</taxon>
        <taxon>Corchorus</taxon>
    </lineage>
</organism>
<accession>A0A1R3KLU9</accession>
<proteinExistence type="predicted"/>
<name>A0A1R3KLU9_9ROSI</name>